<evidence type="ECO:0000313" key="2">
    <source>
        <dbReference type="Proteomes" id="UP000683246"/>
    </source>
</evidence>
<keyword evidence="2" id="KW-1185">Reference proteome</keyword>
<dbReference type="Proteomes" id="UP000683246">
    <property type="component" value="Chromosome"/>
</dbReference>
<dbReference type="InterPro" id="IPR027839">
    <property type="entry name" value="DUF4432"/>
</dbReference>
<dbReference type="InterPro" id="IPR014718">
    <property type="entry name" value="GH-type_carb-bd"/>
</dbReference>
<organism evidence="1 2">
    <name type="scientific">Vallitalea pronyensis</name>
    <dbReference type="NCBI Taxonomy" id="1348613"/>
    <lineage>
        <taxon>Bacteria</taxon>
        <taxon>Bacillati</taxon>
        <taxon>Bacillota</taxon>
        <taxon>Clostridia</taxon>
        <taxon>Lachnospirales</taxon>
        <taxon>Vallitaleaceae</taxon>
        <taxon>Vallitalea</taxon>
    </lineage>
</organism>
<dbReference type="GO" id="GO:0030246">
    <property type="term" value="F:carbohydrate binding"/>
    <property type="evidence" value="ECO:0007669"/>
    <property type="project" value="InterPro"/>
</dbReference>
<dbReference type="Gene3D" id="2.70.98.10">
    <property type="match status" value="1"/>
</dbReference>
<dbReference type="Pfam" id="PF14486">
    <property type="entry name" value="DUF4432"/>
    <property type="match status" value="1"/>
</dbReference>
<accession>A0A8J8MPJ5</accession>
<dbReference type="CDD" id="cd09023">
    <property type="entry name" value="Aldose_epim_Ec_c4013"/>
    <property type="match status" value="1"/>
</dbReference>
<reference evidence="1" key="1">
    <citation type="submission" date="2020-07" db="EMBL/GenBank/DDBJ databases">
        <title>Vallitalea pronyensis genome.</title>
        <authorList>
            <person name="Postec A."/>
        </authorList>
    </citation>
    <scope>NUCLEOTIDE SEQUENCE</scope>
    <source>
        <strain evidence="1">FatNI3</strain>
    </source>
</reference>
<dbReference type="AlphaFoldDB" id="A0A8J8MPJ5"/>
<evidence type="ECO:0000313" key="1">
    <source>
        <dbReference type="EMBL" id="QUI25366.1"/>
    </source>
</evidence>
<dbReference type="KEGG" id="vpy:HZI73_25055"/>
<proteinExistence type="predicted"/>
<dbReference type="RefSeq" id="WP_212696070.1">
    <property type="nucleotide sequence ID" value="NZ_CP058649.1"/>
</dbReference>
<gene>
    <name evidence="1" type="ORF">HZI73_25055</name>
</gene>
<name>A0A8J8MPJ5_9FIRM</name>
<dbReference type="EMBL" id="CP058649">
    <property type="protein sequence ID" value="QUI25366.1"/>
    <property type="molecule type" value="Genomic_DNA"/>
</dbReference>
<sequence length="343" mass="38837">MIIGSKSYTKETIRHYVGDLSQIAGARVSRLTDGKADGVKTIEVNTGSGLVFTILPDRCMDIAWATFNGQSLTHITKSGIVSSKYYDSNGNAWFRSYFAGLLTTCGLRNTGAACVDKGEAFGLHGRIGNTPAEKVAINEYWEKDDYYIEITGYIREAVFYGEHLELKRTIKVKVGEPKIMVHDEVTNLGYKEEPLFLLYHTNYGFPLISDKTTLELDTIEVDCYDEAATAGINDYKRFQVPTKGYIRQVFLHKLRKTKDGQSRVAILNDDLVGFRGVTLTYSADTLPEFFEFKMMDFTDYQLGLEPSNCLPMGRQQEREQNRIKLIKPNETIHYALEYAIVLE</sequence>
<protein>
    <submittedName>
        <fullName evidence="1">Aldose 1-epimerase family protein</fullName>
    </submittedName>
</protein>